<evidence type="ECO:0000256" key="8">
    <source>
        <dbReference type="ARBA" id="ARBA00022603"/>
    </source>
</evidence>
<comment type="catalytic activity">
    <reaction evidence="13 14">
        <text>cytidine(56) in tRNA + S-adenosyl-L-methionine = 2'-O-methylcytidine(56) in tRNA + S-adenosyl-L-homocysteine + H(+)</text>
        <dbReference type="Rhea" id="RHEA:42968"/>
        <dbReference type="Rhea" id="RHEA-COMP:10308"/>
        <dbReference type="Rhea" id="RHEA-COMP:10309"/>
        <dbReference type="ChEBI" id="CHEBI:15378"/>
        <dbReference type="ChEBI" id="CHEBI:57856"/>
        <dbReference type="ChEBI" id="CHEBI:59789"/>
        <dbReference type="ChEBI" id="CHEBI:74495"/>
        <dbReference type="ChEBI" id="CHEBI:82748"/>
        <dbReference type="EC" id="2.1.1.206"/>
    </reaction>
</comment>
<evidence type="ECO:0000256" key="13">
    <source>
        <dbReference type="ARBA" id="ARBA00047792"/>
    </source>
</evidence>
<evidence type="ECO:0000256" key="6">
    <source>
        <dbReference type="ARBA" id="ARBA00013709"/>
    </source>
</evidence>
<comment type="subunit">
    <text evidence="4 14">Homodimer.</text>
</comment>
<dbReference type="PATRIC" id="fig|647171.4.peg.29"/>
<comment type="function">
    <text evidence="1 14">Specifically catalyzes the AdoMet-dependent 2'-O-ribose methylation of cytidine at position 56 in tRNAs.</text>
</comment>
<organism evidence="15 16">
    <name type="scientific">Methanotorris formicicus Mc-S-70</name>
    <dbReference type="NCBI Taxonomy" id="647171"/>
    <lineage>
        <taxon>Archaea</taxon>
        <taxon>Methanobacteriati</taxon>
        <taxon>Methanobacteriota</taxon>
        <taxon>Methanomada group</taxon>
        <taxon>Methanococci</taxon>
        <taxon>Methanococcales</taxon>
        <taxon>Methanocaldococcaceae</taxon>
        <taxon>Methanotorris</taxon>
    </lineage>
</organism>
<keyword evidence="10 14" id="KW-0949">S-adenosyl-L-methionine</keyword>
<dbReference type="EMBL" id="AGJL01000001">
    <property type="protein sequence ID" value="EHP89642.1"/>
    <property type="molecule type" value="Genomic_DNA"/>
</dbReference>
<dbReference type="Pfam" id="PF01994">
    <property type="entry name" value="Trm56"/>
    <property type="match status" value="1"/>
</dbReference>
<feature type="binding site" evidence="14">
    <location>
        <begin position="128"/>
        <end position="135"/>
    </location>
    <ligand>
        <name>S-adenosyl-L-methionine</name>
        <dbReference type="ChEBI" id="CHEBI:59789"/>
    </ligand>
</feature>
<dbReference type="Gene3D" id="3.40.1280.10">
    <property type="match status" value="1"/>
</dbReference>
<reference evidence="15 16" key="1">
    <citation type="submission" date="2011-09" db="EMBL/GenBank/DDBJ databases">
        <title>The draft genome of Methanotorris formicicus Mc-S-70.</title>
        <authorList>
            <consortium name="US DOE Joint Genome Institute (JGI-PGF)"/>
            <person name="Lucas S."/>
            <person name="Han J."/>
            <person name="Lapidus A."/>
            <person name="Cheng J.-F."/>
            <person name="Goodwin L."/>
            <person name="Pitluck S."/>
            <person name="Peters L."/>
            <person name="Land M.L."/>
            <person name="Hauser L."/>
            <person name="Sieprawska-Lupa M."/>
            <person name="Takai K."/>
            <person name="Miyazaki J."/>
            <person name="Whitman W."/>
            <person name="Woyke T.J."/>
        </authorList>
    </citation>
    <scope>NUCLEOTIDE SEQUENCE [LARGE SCALE GENOMIC DNA]</scope>
    <source>
        <strain evidence="15 16">Mc-S-70</strain>
    </source>
</reference>
<proteinExistence type="inferred from homology"/>
<dbReference type="EC" id="2.1.1.206" evidence="5 14"/>
<feature type="binding site" evidence="14">
    <location>
        <position position="82"/>
    </location>
    <ligand>
        <name>S-adenosyl-L-methionine</name>
        <dbReference type="ChEBI" id="CHEBI:59789"/>
    </ligand>
</feature>
<evidence type="ECO:0000256" key="5">
    <source>
        <dbReference type="ARBA" id="ARBA00012624"/>
    </source>
</evidence>
<evidence type="ECO:0000313" key="16">
    <source>
        <dbReference type="Proteomes" id="UP000003706"/>
    </source>
</evidence>
<gene>
    <name evidence="15" type="ORF">MetfoDRAFT_0032</name>
</gene>
<dbReference type="OrthoDB" id="14397at2157"/>
<evidence type="ECO:0000256" key="14">
    <source>
        <dbReference type="HAMAP-Rule" id="MF_00077"/>
    </source>
</evidence>
<dbReference type="Proteomes" id="UP000003706">
    <property type="component" value="Unassembled WGS sequence"/>
</dbReference>
<evidence type="ECO:0000256" key="9">
    <source>
        <dbReference type="ARBA" id="ARBA00022679"/>
    </source>
</evidence>
<keyword evidence="9 14" id="KW-0808">Transferase</keyword>
<comment type="caution">
    <text evidence="15">The sequence shown here is derived from an EMBL/GenBank/DDBJ whole genome shotgun (WGS) entry which is preliminary data.</text>
</comment>
<keyword evidence="11 14" id="KW-0819">tRNA processing</keyword>
<dbReference type="AlphaFoldDB" id="H1KW59"/>
<dbReference type="PANTHER" id="PTHR42197">
    <property type="entry name" value="TRNA (CYTIDINE(56)-2'-O)-METHYLTRANSFERASE"/>
    <property type="match status" value="1"/>
</dbReference>
<evidence type="ECO:0000256" key="12">
    <source>
        <dbReference type="ARBA" id="ARBA00029826"/>
    </source>
</evidence>
<evidence type="ECO:0000256" key="1">
    <source>
        <dbReference type="ARBA" id="ARBA00003959"/>
    </source>
</evidence>
<dbReference type="InterPro" id="IPR029028">
    <property type="entry name" value="Alpha/beta_knot_MTases"/>
</dbReference>
<dbReference type="InterPro" id="IPR029026">
    <property type="entry name" value="tRNA_m1G_MTases_N"/>
</dbReference>
<evidence type="ECO:0000256" key="2">
    <source>
        <dbReference type="ARBA" id="ARBA00004496"/>
    </source>
</evidence>
<protein>
    <recommendedName>
        <fullName evidence="6 14">tRNA (cytidine(56)-2'-O)-methyltransferase</fullName>
        <ecNumber evidence="5 14">2.1.1.206</ecNumber>
    </recommendedName>
    <alternativeName>
        <fullName evidence="12 14">tRNA ribose 2'-O-methyltransferase aTrm56</fullName>
    </alternativeName>
</protein>
<dbReference type="CDD" id="cd18083">
    <property type="entry name" value="aTrm56-like"/>
    <property type="match status" value="1"/>
</dbReference>
<feature type="binding site" evidence="14">
    <location>
        <begin position="110"/>
        <end position="114"/>
    </location>
    <ligand>
        <name>S-adenosyl-L-methionine</name>
        <dbReference type="ChEBI" id="CHEBI:59789"/>
    </ligand>
</feature>
<accession>H1KW59</accession>
<dbReference type="HAMAP" id="MF_00077">
    <property type="entry name" value="tRNA_methyltr_aTrm56"/>
    <property type="match status" value="1"/>
</dbReference>
<evidence type="ECO:0000256" key="4">
    <source>
        <dbReference type="ARBA" id="ARBA00011738"/>
    </source>
</evidence>
<dbReference type="PIRSF" id="PIRSF016123">
    <property type="entry name" value="UCP016123"/>
    <property type="match status" value="1"/>
</dbReference>
<sequence length="192" mass="21873">MRVEVLRLGHRGDRDKRISTHVALTARALGADKIIFTVEDEHVEESVKKVVENWGGNFKFEVVKKWKGYVKNFKNNGIVVHLTMYGASVNEIINEIKEKFKEKDILIIIGAEKVPKEAYELADYNISIGNQPHSEVAALAIFLDRLFEGETLYREFENAKIKIVPSNDKKVVIRSDSVITRILSLLALYCTL</sequence>
<dbReference type="GO" id="GO:0106059">
    <property type="term" value="F:tRNA (cytidine(56)-2'-O)-methyltransferase activity"/>
    <property type="evidence" value="ECO:0007669"/>
    <property type="project" value="UniProtKB-EC"/>
</dbReference>
<evidence type="ECO:0000256" key="10">
    <source>
        <dbReference type="ARBA" id="ARBA00022691"/>
    </source>
</evidence>
<comment type="subcellular location">
    <subcellularLocation>
        <location evidence="2 14">Cytoplasm</location>
    </subcellularLocation>
</comment>
<dbReference type="GO" id="GO:0005737">
    <property type="term" value="C:cytoplasm"/>
    <property type="evidence" value="ECO:0007669"/>
    <property type="project" value="UniProtKB-SubCell"/>
</dbReference>
<keyword evidence="16" id="KW-1185">Reference proteome</keyword>
<dbReference type="NCBIfam" id="NF003048">
    <property type="entry name" value="PRK03958.1"/>
    <property type="match status" value="1"/>
</dbReference>
<dbReference type="PANTHER" id="PTHR42197:SF1">
    <property type="entry name" value="TRNA (CYTIDINE(56)-2'-O)-METHYLTRANSFERASE"/>
    <property type="match status" value="1"/>
</dbReference>
<name>H1KW59_9EURY</name>
<keyword evidence="7 14" id="KW-0963">Cytoplasm</keyword>
<keyword evidence="8 14" id="KW-0489">Methyltransferase</keyword>
<evidence type="ECO:0000256" key="11">
    <source>
        <dbReference type="ARBA" id="ARBA00022694"/>
    </source>
</evidence>
<comment type="similarity">
    <text evidence="3 14">Belongs to the aTrm56 family.</text>
</comment>
<dbReference type="RefSeq" id="WP_007043478.1">
    <property type="nucleotide sequence ID" value="NZ_AGJL01000001.1"/>
</dbReference>
<evidence type="ECO:0000256" key="3">
    <source>
        <dbReference type="ARBA" id="ARBA00010324"/>
    </source>
</evidence>
<dbReference type="STRING" id="647171.MetfoDRAFT_0032"/>
<dbReference type="GO" id="GO:0002128">
    <property type="term" value="P:tRNA nucleoside ribose methylation"/>
    <property type="evidence" value="ECO:0007669"/>
    <property type="project" value="UniProtKB-UniRule"/>
</dbReference>
<dbReference type="InterPro" id="IPR002845">
    <property type="entry name" value="tRNA_mtfrase_aTrm56"/>
</dbReference>
<dbReference type="SUPFAM" id="SSF75217">
    <property type="entry name" value="alpha/beta knot"/>
    <property type="match status" value="1"/>
</dbReference>
<evidence type="ECO:0000313" key="15">
    <source>
        <dbReference type="EMBL" id="EHP89642.1"/>
    </source>
</evidence>
<evidence type="ECO:0000256" key="7">
    <source>
        <dbReference type="ARBA" id="ARBA00022490"/>
    </source>
</evidence>